<dbReference type="InterPro" id="IPR036452">
    <property type="entry name" value="Ribo_hydro-like"/>
</dbReference>
<organism evidence="4">
    <name type="scientific">marine sediment metagenome</name>
    <dbReference type="NCBI Taxonomy" id="412755"/>
    <lineage>
        <taxon>unclassified sequences</taxon>
        <taxon>metagenomes</taxon>
        <taxon>ecological metagenomes</taxon>
    </lineage>
</organism>
<dbReference type="InterPro" id="IPR023186">
    <property type="entry name" value="IUNH"/>
</dbReference>
<sequence length="261" mass="28844">DVEGITVNRTVGGGGIDKHVEEAERVVRLCALHPQVKVYKGASGNYEDILAHVAEPEFDGSQAVDFIIDRAKADDARELVLMAIGKLTNVALALKKAPSIANKVRIVWLGSNYPEPGEYNFENDIPALNPILESEVPFEMVMVRYGKPSGTDAVKARLEDIRRIMPGKGPSISTPVAGRHGATFSTFGDYSVELFENFPGNPTDRSLFDMAAIAIVKNPAWAERVTIGAPRFANGKWINRPRNPRKIVIWENFDREEIMQD</sequence>
<accession>X0UYY9</accession>
<evidence type="ECO:0000256" key="1">
    <source>
        <dbReference type="ARBA" id="ARBA00022801"/>
    </source>
</evidence>
<reference evidence="4" key="1">
    <citation type="journal article" date="2014" name="Front. Microbiol.">
        <title>High frequency of phylogenetically diverse reductive dehalogenase-homologous genes in deep subseafloor sedimentary metagenomes.</title>
        <authorList>
            <person name="Kawai M."/>
            <person name="Futagami T."/>
            <person name="Toyoda A."/>
            <person name="Takaki Y."/>
            <person name="Nishi S."/>
            <person name="Hori S."/>
            <person name="Arai W."/>
            <person name="Tsubouchi T."/>
            <person name="Morono Y."/>
            <person name="Uchiyama I."/>
            <person name="Ito T."/>
            <person name="Fujiyama A."/>
            <person name="Inagaki F."/>
            <person name="Takami H."/>
        </authorList>
    </citation>
    <scope>NUCLEOTIDE SEQUENCE</scope>
    <source>
        <strain evidence="4">Expedition CK06-06</strain>
    </source>
</reference>
<feature type="non-terminal residue" evidence="4">
    <location>
        <position position="1"/>
    </location>
</feature>
<evidence type="ECO:0000259" key="3">
    <source>
        <dbReference type="Pfam" id="PF01156"/>
    </source>
</evidence>
<evidence type="ECO:0000313" key="4">
    <source>
        <dbReference type="EMBL" id="GAG04402.1"/>
    </source>
</evidence>
<protein>
    <recommendedName>
        <fullName evidence="3">Inosine/uridine-preferring nucleoside hydrolase domain-containing protein</fullName>
    </recommendedName>
</protein>
<gene>
    <name evidence="4" type="ORF">S01H1_40234</name>
</gene>
<dbReference type="Pfam" id="PF01156">
    <property type="entry name" value="IU_nuc_hydro"/>
    <property type="match status" value="1"/>
</dbReference>
<comment type="caution">
    <text evidence="4">The sequence shown here is derived from an EMBL/GenBank/DDBJ whole genome shotgun (WGS) entry which is preliminary data.</text>
</comment>
<name>X0UYY9_9ZZZZ</name>
<dbReference type="InterPro" id="IPR001910">
    <property type="entry name" value="Inosine/uridine_hydrolase_dom"/>
</dbReference>
<keyword evidence="2" id="KW-0326">Glycosidase</keyword>
<dbReference type="PANTHER" id="PTHR12304:SF4">
    <property type="entry name" value="URIDINE NUCLEOSIDASE"/>
    <property type="match status" value="1"/>
</dbReference>
<dbReference type="PANTHER" id="PTHR12304">
    <property type="entry name" value="INOSINE-URIDINE PREFERRING NUCLEOSIDE HYDROLASE"/>
    <property type="match status" value="1"/>
</dbReference>
<dbReference type="AlphaFoldDB" id="X0UYY9"/>
<keyword evidence="1" id="KW-0378">Hydrolase</keyword>
<dbReference type="GO" id="GO:0008477">
    <property type="term" value="F:purine nucleosidase activity"/>
    <property type="evidence" value="ECO:0007669"/>
    <property type="project" value="TreeGrafter"/>
</dbReference>
<feature type="domain" description="Inosine/uridine-preferring nucleoside hydrolase" evidence="3">
    <location>
        <begin position="1"/>
        <end position="223"/>
    </location>
</feature>
<dbReference type="GO" id="GO:0006152">
    <property type="term" value="P:purine nucleoside catabolic process"/>
    <property type="evidence" value="ECO:0007669"/>
    <property type="project" value="TreeGrafter"/>
</dbReference>
<dbReference type="GO" id="GO:0005829">
    <property type="term" value="C:cytosol"/>
    <property type="evidence" value="ECO:0007669"/>
    <property type="project" value="TreeGrafter"/>
</dbReference>
<dbReference type="Gene3D" id="3.90.245.10">
    <property type="entry name" value="Ribonucleoside hydrolase-like"/>
    <property type="match status" value="1"/>
</dbReference>
<proteinExistence type="predicted"/>
<evidence type="ECO:0000256" key="2">
    <source>
        <dbReference type="ARBA" id="ARBA00023295"/>
    </source>
</evidence>
<dbReference type="SUPFAM" id="SSF53590">
    <property type="entry name" value="Nucleoside hydrolase"/>
    <property type="match status" value="1"/>
</dbReference>
<dbReference type="EMBL" id="BARS01025460">
    <property type="protein sequence ID" value="GAG04402.1"/>
    <property type="molecule type" value="Genomic_DNA"/>
</dbReference>